<evidence type="ECO:0000313" key="1">
    <source>
        <dbReference type="EMBL" id="KAJ0013260.1"/>
    </source>
</evidence>
<gene>
    <name evidence="1" type="ORF">Pint_20382</name>
</gene>
<sequence>MSTVLPELVSKVVLTTILKALNLDGRLVNPRVYGDKKTRLYVYWTVDGSKATGCFDLTCPGFVQTSKEIALGAAICPISVANCLPYEITIYIFKDPNTSNWWMQYGEKINVGYWPHNLFSLIISGAESVEWEGGEVSDNPLGQSPLQAEMGNGEYPNPIFGDSGYMKRMRVLDNSRILKFPEWVSTYADKSHQAKLEIPSDGKRYQRSPIKGLTPSS</sequence>
<accession>A0ACC0X8A3</accession>
<name>A0ACC0X8A3_9ROSI</name>
<evidence type="ECO:0000313" key="2">
    <source>
        <dbReference type="Proteomes" id="UP001163603"/>
    </source>
</evidence>
<comment type="caution">
    <text evidence="1">The sequence shown here is derived from an EMBL/GenBank/DDBJ whole genome shotgun (WGS) entry which is preliminary data.</text>
</comment>
<proteinExistence type="predicted"/>
<dbReference type="Proteomes" id="UP001163603">
    <property type="component" value="Chromosome 13"/>
</dbReference>
<dbReference type="EMBL" id="CM047748">
    <property type="protein sequence ID" value="KAJ0013260.1"/>
    <property type="molecule type" value="Genomic_DNA"/>
</dbReference>
<protein>
    <submittedName>
        <fullName evidence="1">Uncharacterized protein</fullName>
    </submittedName>
</protein>
<keyword evidence="2" id="KW-1185">Reference proteome</keyword>
<organism evidence="1 2">
    <name type="scientific">Pistacia integerrima</name>
    <dbReference type="NCBI Taxonomy" id="434235"/>
    <lineage>
        <taxon>Eukaryota</taxon>
        <taxon>Viridiplantae</taxon>
        <taxon>Streptophyta</taxon>
        <taxon>Embryophyta</taxon>
        <taxon>Tracheophyta</taxon>
        <taxon>Spermatophyta</taxon>
        <taxon>Magnoliopsida</taxon>
        <taxon>eudicotyledons</taxon>
        <taxon>Gunneridae</taxon>
        <taxon>Pentapetalae</taxon>
        <taxon>rosids</taxon>
        <taxon>malvids</taxon>
        <taxon>Sapindales</taxon>
        <taxon>Anacardiaceae</taxon>
        <taxon>Pistacia</taxon>
    </lineage>
</organism>
<reference evidence="2" key="1">
    <citation type="journal article" date="2023" name="G3 (Bethesda)">
        <title>Genome assembly and association tests identify interacting loci associated with vigor, precocity, and sex in interspecific pistachio rootstocks.</title>
        <authorList>
            <person name="Palmer W."/>
            <person name="Jacygrad E."/>
            <person name="Sagayaradj S."/>
            <person name="Cavanaugh K."/>
            <person name="Han R."/>
            <person name="Bertier L."/>
            <person name="Beede B."/>
            <person name="Kafkas S."/>
            <person name="Golino D."/>
            <person name="Preece J."/>
            <person name="Michelmore R."/>
        </authorList>
    </citation>
    <scope>NUCLEOTIDE SEQUENCE [LARGE SCALE GENOMIC DNA]</scope>
</reference>